<gene>
    <name evidence="1" type="ORF">EZS27_021019</name>
</gene>
<dbReference type="AlphaFoldDB" id="A0A5J4R839"/>
<protein>
    <submittedName>
        <fullName evidence="1">Uncharacterized protein</fullName>
    </submittedName>
</protein>
<accession>A0A5J4R839</accession>
<organism evidence="1">
    <name type="scientific">termite gut metagenome</name>
    <dbReference type="NCBI Taxonomy" id="433724"/>
    <lineage>
        <taxon>unclassified sequences</taxon>
        <taxon>metagenomes</taxon>
        <taxon>organismal metagenomes</taxon>
    </lineage>
</organism>
<proteinExistence type="predicted"/>
<reference evidence="1" key="1">
    <citation type="submission" date="2019-03" db="EMBL/GenBank/DDBJ databases">
        <title>Single cell metagenomics reveals metabolic interactions within the superorganism composed of flagellate Streblomastix strix and complex community of Bacteroidetes bacteria on its surface.</title>
        <authorList>
            <person name="Treitli S.C."/>
            <person name="Kolisko M."/>
            <person name="Husnik F."/>
            <person name="Keeling P."/>
            <person name="Hampl V."/>
        </authorList>
    </citation>
    <scope>NUCLEOTIDE SEQUENCE</scope>
    <source>
        <strain evidence="1">STM</strain>
    </source>
</reference>
<comment type="caution">
    <text evidence="1">The sequence shown here is derived from an EMBL/GenBank/DDBJ whole genome shotgun (WGS) entry which is preliminary data.</text>
</comment>
<evidence type="ECO:0000313" key="1">
    <source>
        <dbReference type="EMBL" id="KAA6330247.1"/>
    </source>
</evidence>
<sequence length="265" mass="31579">MYISQSQIKNIVGNIKEFTRNIKETIGVTEEYSVSFDYLEKAERYINEYFRIIKILEVNNSNSAVKKDNIDKELKRFNDFIANITSEENKPKLEQYKKKIDQLEGRKAWYERLVKRKDSIIQFEQEVNIDLQKTNETLSKLHFNIPLINTRGTTDYIQSNVLSIIKKTIIDVQNEINETKKAFEGYTGDLTTLLDNVNIYQKKVFELQQEKKMLEDIEENFSYIREHYFKELGEDVKKSITDYKARIIRQCPKKCVNENYKFPYL</sequence>
<dbReference type="EMBL" id="SNRY01001529">
    <property type="protein sequence ID" value="KAA6330247.1"/>
    <property type="molecule type" value="Genomic_DNA"/>
</dbReference>
<name>A0A5J4R839_9ZZZZ</name>